<keyword evidence="1" id="KW-1133">Transmembrane helix</keyword>
<accession>A9FJ83</accession>
<gene>
    <name evidence="2" type="ordered locus">sce1770</name>
</gene>
<protein>
    <submittedName>
        <fullName evidence="2">Uncharacterized protein</fullName>
    </submittedName>
</protein>
<dbReference type="Proteomes" id="UP000002139">
    <property type="component" value="Chromosome"/>
</dbReference>
<evidence type="ECO:0000256" key="1">
    <source>
        <dbReference type="SAM" id="Phobius"/>
    </source>
</evidence>
<keyword evidence="1" id="KW-0812">Transmembrane</keyword>
<dbReference type="EMBL" id="AM746676">
    <property type="protein sequence ID" value="CAN91928.1"/>
    <property type="molecule type" value="Genomic_DNA"/>
</dbReference>
<sequence length="132" mass="13911">MAVRFLVVAALLAAPLCCRLVCPAVAFLGALLVFFFSAAAVLRAVPGRAAALAPDLLAPFFARVTRRVDAAAIRAPAADFVRLRGAFRPASPWDIAGAACSRSPLWTRFLCLDVSFDVSPLGIEPSPRALST</sequence>
<keyword evidence="3" id="KW-1185">Reference proteome</keyword>
<evidence type="ECO:0000313" key="2">
    <source>
        <dbReference type="EMBL" id="CAN91928.1"/>
    </source>
</evidence>
<dbReference type="AlphaFoldDB" id="A9FJ83"/>
<proteinExistence type="predicted"/>
<evidence type="ECO:0000313" key="3">
    <source>
        <dbReference type="Proteomes" id="UP000002139"/>
    </source>
</evidence>
<reference evidence="2 3" key="1">
    <citation type="journal article" date="2007" name="Nat. Biotechnol.">
        <title>Complete genome sequence of the myxobacterium Sorangium cellulosum.</title>
        <authorList>
            <person name="Schneiker S."/>
            <person name="Perlova O."/>
            <person name="Kaiser O."/>
            <person name="Gerth K."/>
            <person name="Alici A."/>
            <person name="Altmeyer M.O."/>
            <person name="Bartels D."/>
            <person name="Bekel T."/>
            <person name="Beyer S."/>
            <person name="Bode E."/>
            <person name="Bode H.B."/>
            <person name="Bolten C.J."/>
            <person name="Choudhuri J.V."/>
            <person name="Doss S."/>
            <person name="Elnakady Y.A."/>
            <person name="Frank B."/>
            <person name="Gaigalat L."/>
            <person name="Goesmann A."/>
            <person name="Groeger C."/>
            <person name="Gross F."/>
            <person name="Jelsbak L."/>
            <person name="Jelsbak L."/>
            <person name="Kalinowski J."/>
            <person name="Kegler C."/>
            <person name="Knauber T."/>
            <person name="Konietzny S."/>
            <person name="Kopp M."/>
            <person name="Krause L."/>
            <person name="Krug D."/>
            <person name="Linke B."/>
            <person name="Mahmud T."/>
            <person name="Martinez-Arias R."/>
            <person name="McHardy A.C."/>
            <person name="Merai M."/>
            <person name="Meyer F."/>
            <person name="Mormann S."/>
            <person name="Munoz-Dorado J."/>
            <person name="Perez J."/>
            <person name="Pradella S."/>
            <person name="Rachid S."/>
            <person name="Raddatz G."/>
            <person name="Rosenau F."/>
            <person name="Rueckert C."/>
            <person name="Sasse F."/>
            <person name="Scharfe M."/>
            <person name="Schuster S.C."/>
            <person name="Suen G."/>
            <person name="Treuner-Lange A."/>
            <person name="Velicer G.J."/>
            <person name="Vorholter F.-J."/>
            <person name="Weissman K.J."/>
            <person name="Welch R.D."/>
            <person name="Wenzel S.C."/>
            <person name="Whitworth D.E."/>
            <person name="Wilhelm S."/>
            <person name="Wittmann C."/>
            <person name="Bloecker H."/>
            <person name="Puehler A."/>
            <person name="Mueller R."/>
        </authorList>
    </citation>
    <scope>NUCLEOTIDE SEQUENCE [LARGE SCALE GENOMIC DNA]</scope>
    <source>
        <strain evidence="3">So ce56</strain>
    </source>
</reference>
<dbReference type="KEGG" id="scl:sce1770"/>
<keyword evidence="1" id="KW-0472">Membrane</keyword>
<name>A9FJ83_SORC5</name>
<dbReference type="HOGENOM" id="CLU_1915724_0_0_7"/>
<organism evidence="2 3">
    <name type="scientific">Sorangium cellulosum (strain So ce56)</name>
    <name type="common">Polyangium cellulosum (strain So ce56)</name>
    <dbReference type="NCBI Taxonomy" id="448385"/>
    <lineage>
        <taxon>Bacteria</taxon>
        <taxon>Pseudomonadati</taxon>
        <taxon>Myxococcota</taxon>
        <taxon>Polyangia</taxon>
        <taxon>Polyangiales</taxon>
        <taxon>Polyangiaceae</taxon>
        <taxon>Sorangium</taxon>
    </lineage>
</organism>
<feature type="transmembrane region" description="Helical" evidence="1">
    <location>
        <begin position="28"/>
        <end position="45"/>
    </location>
</feature>